<dbReference type="OrthoDB" id="4364550at2759"/>
<dbReference type="EMBL" id="MDYL01000003">
    <property type="protein sequence ID" value="OQD77088.1"/>
    <property type="molecule type" value="Genomic_DNA"/>
</dbReference>
<feature type="compositionally biased region" description="Low complexity" evidence="1">
    <location>
        <begin position="80"/>
        <end position="93"/>
    </location>
</feature>
<evidence type="ECO:0000256" key="1">
    <source>
        <dbReference type="SAM" id="MobiDB-lite"/>
    </source>
</evidence>
<dbReference type="Proteomes" id="UP000191522">
    <property type="component" value="Unassembled WGS sequence"/>
</dbReference>
<dbReference type="AlphaFoldDB" id="A0A1V6PJ69"/>
<name>A0A1V6PJ69_PENDC</name>
<reference evidence="3" key="1">
    <citation type="journal article" date="2017" name="Nat. Microbiol.">
        <title>Global analysis of biosynthetic gene clusters reveals vast potential of secondary metabolite production in Penicillium species.</title>
        <authorList>
            <person name="Nielsen J.C."/>
            <person name="Grijseels S."/>
            <person name="Prigent S."/>
            <person name="Ji B."/>
            <person name="Dainat J."/>
            <person name="Nielsen K.F."/>
            <person name="Frisvad J.C."/>
            <person name="Workman M."/>
            <person name="Nielsen J."/>
        </authorList>
    </citation>
    <scope>NUCLEOTIDE SEQUENCE [LARGE SCALE GENOMIC DNA]</scope>
    <source>
        <strain evidence="3">IBT 11843</strain>
    </source>
</reference>
<feature type="compositionally biased region" description="Low complexity" evidence="1">
    <location>
        <begin position="234"/>
        <end position="246"/>
    </location>
</feature>
<feature type="region of interest" description="Disordered" evidence="1">
    <location>
        <begin position="231"/>
        <end position="439"/>
    </location>
</feature>
<feature type="region of interest" description="Disordered" evidence="1">
    <location>
        <begin position="1"/>
        <end position="93"/>
    </location>
</feature>
<feature type="compositionally biased region" description="Basic and acidic residues" evidence="1">
    <location>
        <begin position="355"/>
        <end position="404"/>
    </location>
</feature>
<proteinExistence type="predicted"/>
<keyword evidence="3" id="KW-1185">Reference proteome</keyword>
<feature type="compositionally biased region" description="Basic and acidic residues" evidence="1">
    <location>
        <begin position="417"/>
        <end position="426"/>
    </location>
</feature>
<comment type="caution">
    <text evidence="2">The sequence shown here is derived from an EMBL/GenBank/DDBJ whole genome shotgun (WGS) entry which is preliminary data.</text>
</comment>
<gene>
    <name evidence="2" type="ORF">PENDEC_c003G01294</name>
</gene>
<feature type="region of interest" description="Disordered" evidence="1">
    <location>
        <begin position="489"/>
        <end position="523"/>
    </location>
</feature>
<evidence type="ECO:0000313" key="2">
    <source>
        <dbReference type="EMBL" id="OQD77088.1"/>
    </source>
</evidence>
<evidence type="ECO:0000313" key="3">
    <source>
        <dbReference type="Proteomes" id="UP000191522"/>
    </source>
</evidence>
<protein>
    <submittedName>
        <fullName evidence="2">Uncharacterized protein</fullName>
    </submittedName>
</protein>
<dbReference type="InterPro" id="IPR022190">
    <property type="entry name" value="DUF3716"/>
</dbReference>
<sequence>MSSSGRSPRAGRDGSNLRPATTSPERVHEIEAPSLDAGLRANVDNPFFRPLPPPEPDPFDLFAPAENLRGPRATVNTGESSSPSSAISSRGRSAFIPHEDTELTGVDIYGDPDPKLLTSKLDKTISKGHTARAARGQLSAFPAPRGEECGPCHNRYGPFETCRVFVANGEIGFHGACVNCSWGASNKRCPFRQAIDNGHCPAWIQDIVECQVKATNQPTESALTARFREVQDDASPSAAPAAIPSSGGHAKSPINVCSPLGSPEKPGLRRSHRVAKRPAPTTNPFEPRPKKFRPSAAERRMQGAQEGIDAAVRASEQEGSVSVGVENPPSPEQAAVAPSSHAKPAQQEPMILSSNDHEEVAAPERENTPDDAHSSEYLDVDAIDRGEDTHVNEGGDGEHEEGGGRGRASAREGAASRSRDDRDPTRPRRLTPTPNPVWYSSPIAATHVITAAREGDLPTVRRAARDLRHVRARLNFDLDRMDRFLAAEESLSGDNERVAPPAPNPFLTDDESLGDETLGGGFP</sequence>
<dbReference type="Pfam" id="PF12511">
    <property type="entry name" value="DUF3716"/>
    <property type="match status" value="1"/>
</dbReference>
<organism evidence="2 3">
    <name type="scientific">Penicillium decumbens</name>
    <dbReference type="NCBI Taxonomy" id="69771"/>
    <lineage>
        <taxon>Eukaryota</taxon>
        <taxon>Fungi</taxon>
        <taxon>Dikarya</taxon>
        <taxon>Ascomycota</taxon>
        <taxon>Pezizomycotina</taxon>
        <taxon>Eurotiomycetes</taxon>
        <taxon>Eurotiomycetidae</taxon>
        <taxon>Eurotiales</taxon>
        <taxon>Aspergillaceae</taxon>
        <taxon>Penicillium</taxon>
    </lineage>
</organism>
<accession>A0A1V6PJ69</accession>